<evidence type="ECO:0000256" key="2">
    <source>
        <dbReference type="ARBA" id="ARBA00023015"/>
    </source>
</evidence>
<feature type="domain" description="HTH luxR-type" evidence="5">
    <location>
        <begin position="128"/>
        <end position="181"/>
    </location>
</feature>
<dbReference type="EMBL" id="LWBO01000009">
    <property type="protein sequence ID" value="OQP49922.1"/>
    <property type="molecule type" value="Genomic_DNA"/>
</dbReference>
<dbReference type="PANTHER" id="PTHR43133">
    <property type="entry name" value="RNA POLYMERASE ECF-TYPE SIGMA FACTO"/>
    <property type="match status" value="1"/>
</dbReference>
<keyword evidence="4" id="KW-0804">Transcription</keyword>
<dbReference type="Proteomes" id="UP000192277">
    <property type="component" value="Unassembled WGS sequence"/>
</dbReference>
<dbReference type="NCBIfam" id="TIGR02937">
    <property type="entry name" value="sigma70-ECF"/>
    <property type="match status" value="1"/>
</dbReference>
<organism evidence="6 7">
    <name type="scientific">Niastella koreensis</name>
    <dbReference type="NCBI Taxonomy" id="354356"/>
    <lineage>
        <taxon>Bacteria</taxon>
        <taxon>Pseudomonadati</taxon>
        <taxon>Bacteroidota</taxon>
        <taxon>Chitinophagia</taxon>
        <taxon>Chitinophagales</taxon>
        <taxon>Chitinophagaceae</taxon>
        <taxon>Niastella</taxon>
    </lineage>
</organism>
<dbReference type="InterPro" id="IPR007627">
    <property type="entry name" value="RNA_pol_sigma70_r2"/>
</dbReference>
<dbReference type="SUPFAM" id="SSF88946">
    <property type="entry name" value="Sigma2 domain of RNA polymerase sigma factors"/>
    <property type="match status" value="1"/>
</dbReference>
<dbReference type="Pfam" id="PF08281">
    <property type="entry name" value="Sigma70_r4_2"/>
    <property type="match status" value="1"/>
</dbReference>
<dbReference type="InterPro" id="IPR013324">
    <property type="entry name" value="RNA_pol_sigma_r3/r4-like"/>
</dbReference>
<dbReference type="Gene3D" id="1.10.1740.10">
    <property type="match status" value="1"/>
</dbReference>
<accession>A0ABX3NZQ7</accession>
<keyword evidence="3" id="KW-0731">Sigma factor</keyword>
<dbReference type="PANTHER" id="PTHR43133:SF46">
    <property type="entry name" value="RNA POLYMERASE SIGMA-70 FACTOR ECF SUBFAMILY"/>
    <property type="match status" value="1"/>
</dbReference>
<name>A0ABX3NZQ7_9BACT</name>
<dbReference type="InterPro" id="IPR036388">
    <property type="entry name" value="WH-like_DNA-bd_sf"/>
</dbReference>
<dbReference type="InterPro" id="IPR014284">
    <property type="entry name" value="RNA_pol_sigma-70_dom"/>
</dbReference>
<dbReference type="InterPro" id="IPR013325">
    <property type="entry name" value="RNA_pol_sigma_r2"/>
</dbReference>
<evidence type="ECO:0000256" key="4">
    <source>
        <dbReference type="ARBA" id="ARBA00023163"/>
    </source>
</evidence>
<dbReference type="InterPro" id="IPR013249">
    <property type="entry name" value="RNA_pol_sigma70_r4_t2"/>
</dbReference>
<dbReference type="NCBIfam" id="TIGR02985">
    <property type="entry name" value="Sig70_bacteroi1"/>
    <property type="match status" value="1"/>
</dbReference>
<evidence type="ECO:0000256" key="1">
    <source>
        <dbReference type="ARBA" id="ARBA00010641"/>
    </source>
</evidence>
<dbReference type="Gene3D" id="1.10.10.10">
    <property type="entry name" value="Winged helix-like DNA-binding domain superfamily/Winged helix DNA-binding domain"/>
    <property type="match status" value="1"/>
</dbReference>
<proteinExistence type="inferred from homology"/>
<dbReference type="InterPro" id="IPR014327">
    <property type="entry name" value="RNA_pol_sigma70_bacteroid"/>
</dbReference>
<comment type="caution">
    <text evidence="6">The sequence shown here is derived from an EMBL/GenBank/DDBJ whole genome shotgun (WGS) entry which is preliminary data.</text>
</comment>
<evidence type="ECO:0000313" key="7">
    <source>
        <dbReference type="Proteomes" id="UP000192277"/>
    </source>
</evidence>
<dbReference type="InterPro" id="IPR039425">
    <property type="entry name" value="RNA_pol_sigma-70-like"/>
</dbReference>
<evidence type="ECO:0000256" key="3">
    <source>
        <dbReference type="ARBA" id="ARBA00023082"/>
    </source>
</evidence>
<evidence type="ECO:0000259" key="5">
    <source>
        <dbReference type="SMART" id="SM00421"/>
    </source>
</evidence>
<keyword evidence="7" id="KW-1185">Reference proteome</keyword>
<dbReference type="Pfam" id="PF04542">
    <property type="entry name" value="Sigma70_r2"/>
    <property type="match status" value="1"/>
</dbReference>
<keyword evidence="2" id="KW-0805">Transcription regulation</keyword>
<gene>
    <name evidence="6" type="ORF">A4D02_28000</name>
</gene>
<reference evidence="6 7" key="1">
    <citation type="submission" date="2016-04" db="EMBL/GenBank/DDBJ databases">
        <authorList>
            <person name="Chen L."/>
            <person name="Zhuang W."/>
            <person name="Wang G."/>
        </authorList>
    </citation>
    <scope>NUCLEOTIDE SEQUENCE [LARGE SCALE GENOMIC DNA]</scope>
    <source>
        <strain evidence="7">GR20</strain>
    </source>
</reference>
<sequence>MSSLHTFDDSHLLSLLENSNANAFDVLYNRYWDRVLSLAYRKTGDLMEAENIVQDVFVSLWKRRKSLKITSDFSNYLFISVKYRTLKFLAKKASARSISLDLASDLLDNSTQEYLEFEEIRERLEILVDKLPEMGRLVYKMKSEDKSYKEIAAELNISEKAVDAHLLRARRKLRVELGSFLGCFFL</sequence>
<dbReference type="SUPFAM" id="SSF88659">
    <property type="entry name" value="Sigma3 and sigma4 domains of RNA polymerase sigma factors"/>
    <property type="match status" value="1"/>
</dbReference>
<dbReference type="SMART" id="SM00421">
    <property type="entry name" value="HTH_LUXR"/>
    <property type="match status" value="1"/>
</dbReference>
<dbReference type="InterPro" id="IPR000792">
    <property type="entry name" value="Tscrpt_reg_LuxR_C"/>
</dbReference>
<evidence type="ECO:0000313" key="6">
    <source>
        <dbReference type="EMBL" id="OQP49922.1"/>
    </source>
</evidence>
<comment type="similarity">
    <text evidence="1">Belongs to the sigma-70 factor family. ECF subfamily.</text>
</comment>
<dbReference type="RefSeq" id="WP_014219585.1">
    <property type="nucleotide sequence ID" value="NZ_LWBO01000009.1"/>
</dbReference>
<protein>
    <recommendedName>
        <fullName evidence="5">HTH luxR-type domain-containing protein</fullName>
    </recommendedName>
</protein>